<evidence type="ECO:0000256" key="11">
    <source>
        <dbReference type="ARBA" id="ARBA00039304"/>
    </source>
</evidence>
<dbReference type="InterPro" id="IPR008922">
    <property type="entry name" value="Di-copper_centre_dom_sf"/>
</dbReference>
<keyword evidence="15" id="KW-1133">Transmembrane helix</keyword>
<feature type="signal peptide" evidence="16">
    <location>
        <begin position="1"/>
        <end position="27"/>
    </location>
</feature>
<name>A0ABM0GVT4_SACKO</name>
<keyword evidence="4" id="KW-0479">Metal-binding</keyword>
<dbReference type="Proteomes" id="UP000694865">
    <property type="component" value="Unplaced"/>
</dbReference>
<dbReference type="InterPro" id="IPR002227">
    <property type="entry name" value="Tyrosinase_Cu-bd"/>
</dbReference>
<evidence type="ECO:0000259" key="18">
    <source>
        <dbReference type="PROSITE" id="PS00498"/>
    </source>
</evidence>
<keyword evidence="9 15" id="KW-0472">Membrane</keyword>
<evidence type="ECO:0000256" key="9">
    <source>
        <dbReference type="ARBA" id="ARBA00023136"/>
    </source>
</evidence>
<dbReference type="SUPFAM" id="SSF48056">
    <property type="entry name" value="Di-copper centre-containing domain"/>
    <property type="match status" value="1"/>
</dbReference>
<feature type="domain" description="Tyrosinase copper-binding" evidence="18">
    <location>
        <begin position="404"/>
        <end position="415"/>
    </location>
</feature>
<protein>
    <recommendedName>
        <fullName evidence="11">Tyrosinase</fullName>
        <ecNumber evidence="2">1.14.18.1</ecNumber>
    </recommendedName>
    <alternativeName>
        <fullName evidence="12">Monophenol monooxygenase</fullName>
    </alternativeName>
</protein>
<dbReference type="Gene3D" id="1.10.1280.10">
    <property type="entry name" value="Di-copper center containing domain from catechol oxidase"/>
    <property type="match status" value="1"/>
</dbReference>
<evidence type="ECO:0000313" key="20">
    <source>
        <dbReference type="RefSeq" id="XP_002738429.1"/>
    </source>
</evidence>
<sequence>MEAKFVKMEAILLKVFVLSTLVETNIALFPKVCLPSEIFASKECCPVPEGYEDKCGGPDRGYCNDIVVNIVDSTDGFTGDFDRFQWPTTFFNRSCKCLGNFDGPDCSDCKFGWSGKNCTNQTTRIRRNILKMTVEEVEQFKLYLIKAKNTISDYMVPTTLYRNMDDDTQPMFTEISVYDLYTWYHYYVSRDNIRGTSKANTSIHDVTADFAHGGPGFPTWHRYFMLLWERALQKVSNNEEFALPYWDWAGELNCTICTDTYFGKSTDSLHNFTVTGTFANWPAICYDFENLTQHGELCSNTRPSLNTPRIQRNPGGNESPELQVLPSKEAVYYALSLTDYDVIPTNYVPVYNNWTHSPCSFRNVLEGFGDSENQTGLPRVHQLHNQVHIYLNGTMSDVPIAPNDPIFILHHSNVDRIFEKWLRRHNVTADQFPDTSTPLGHNRYSYMVPFFPERTHSDFFKNADHFGYDYDDIDEFGLPLDPVEREREITAVSQMKKCTLSNNDPGNTDKIIWFISGLFFAAIAVLVIVSINCVRRRRRRNYHRFTRDDEITDISM</sequence>
<evidence type="ECO:0000256" key="6">
    <source>
        <dbReference type="ARBA" id="ARBA00023002"/>
    </source>
</evidence>
<dbReference type="Pfam" id="PF00264">
    <property type="entry name" value="Tyrosinase"/>
    <property type="match status" value="1"/>
</dbReference>
<evidence type="ECO:0000256" key="7">
    <source>
        <dbReference type="ARBA" id="ARBA00023008"/>
    </source>
</evidence>
<proteinExistence type="predicted"/>
<feature type="chain" id="PRO_5046254583" description="Tyrosinase" evidence="16">
    <location>
        <begin position="28"/>
        <end position="556"/>
    </location>
</feature>
<dbReference type="EC" id="1.14.18.1" evidence="2"/>
<keyword evidence="5 16" id="KW-0732">Signal</keyword>
<keyword evidence="3 15" id="KW-0812">Transmembrane</keyword>
<evidence type="ECO:0000256" key="14">
    <source>
        <dbReference type="SAM" id="MobiDB-lite"/>
    </source>
</evidence>
<dbReference type="RefSeq" id="XP_002738429.1">
    <property type="nucleotide sequence ID" value="XM_002738383.1"/>
</dbReference>
<gene>
    <name evidence="20" type="primary">LOC100368593</name>
</gene>
<evidence type="ECO:0000256" key="3">
    <source>
        <dbReference type="ARBA" id="ARBA00022692"/>
    </source>
</evidence>
<evidence type="ECO:0000256" key="5">
    <source>
        <dbReference type="ARBA" id="ARBA00022729"/>
    </source>
</evidence>
<keyword evidence="7" id="KW-0186">Copper</keyword>
<dbReference type="PANTHER" id="PTHR11474">
    <property type="entry name" value="TYROSINASE FAMILY MEMBER"/>
    <property type="match status" value="1"/>
</dbReference>
<dbReference type="GeneID" id="100368593"/>
<feature type="domain" description="Tyrosinase copper-binding" evidence="17">
    <location>
        <begin position="212"/>
        <end position="229"/>
    </location>
</feature>
<evidence type="ECO:0000259" key="17">
    <source>
        <dbReference type="PROSITE" id="PS00497"/>
    </source>
</evidence>
<keyword evidence="8" id="KW-0503">Monooxygenase</keyword>
<reference evidence="20" key="1">
    <citation type="submission" date="2025-08" db="UniProtKB">
        <authorList>
            <consortium name="RefSeq"/>
        </authorList>
    </citation>
    <scope>IDENTIFICATION</scope>
    <source>
        <tissue evidence="20">Testes</tissue>
    </source>
</reference>
<keyword evidence="6" id="KW-0560">Oxidoreductase</keyword>
<dbReference type="PRINTS" id="PR00092">
    <property type="entry name" value="TYROSINASE"/>
</dbReference>
<dbReference type="InterPro" id="IPR050316">
    <property type="entry name" value="Tyrosinase/Hemocyanin"/>
</dbReference>
<organism evidence="19 20">
    <name type="scientific">Saccoglossus kowalevskii</name>
    <name type="common">Acorn worm</name>
    <dbReference type="NCBI Taxonomy" id="10224"/>
    <lineage>
        <taxon>Eukaryota</taxon>
        <taxon>Metazoa</taxon>
        <taxon>Hemichordata</taxon>
        <taxon>Enteropneusta</taxon>
        <taxon>Harrimaniidae</taxon>
        <taxon>Saccoglossus</taxon>
    </lineage>
</organism>
<evidence type="ECO:0000256" key="15">
    <source>
        <dbReference type="SAM" id="Phobius"/>
    </source>
</evidence>
<evidence type="ECO:0000256" key="2">
    <source>
        <dbReference type="ARBA" id="ARBA00011906"/>
    </source>
</evidence>
<feature type="compositionally biased region" description="Polar residues" evidence="14">
    <location>
        <begin position="302"/>
        <end position="316"/>
    </location>
</feature>
<keyword evidence="10" id="KW-0325">Glycoprotein</keyword>
<dbReference type="PANTHER" id="PTHR11474:SF124">
    <property type="entry name" value="TYROSINASE"/>
    <property type="match status" value="1"/>
</dbReference>
<dbReference type="PROSITE" id="PS00498">
    <property type="entry name" value="TYROSINASE_2"/>
    <property type="match status" value="1"/>
</dbReference>
<accession>A0ABM0GVT4</accession>
<feature type="transmembrane region" description="Helical" evidence="15">
    <location>
        <begin position="511"/>
        <end position="534"/>
    </location>
</feature>
<evidence type="ECO:0000256" key="16">
    <source>
        <dbReference type="SAM" id="SignalP"/>
    </source>
</evidence>
<comment type="subcellular location">
    <subcellularLocation>
        <location evidence="13">Endomembrane system</location>
        <topology evidence="13">Single-pass type I membrane protein</topology>
    </subcellularLocation>
</comment>
<keyword evidence="19" id="KW-1185">Reference proteome</keyword>
<evidence type="ECO:0000256" key="13">
    <source>
        <dbReference type="ARBA" id="ARBA00046288"/>
    </source>
</evidence>
<dbReference type="PROSITE" id="PS00497">
    <property type="entry name" value="TYROSINASE_1"/>
    <property type="match status" value="1"/>
</dbReference>
<feature type="region of interest" description="Disordered" evidence="14">
    <location>
        <begin position="302"/>
        <end position="321"/>
    </location>
</feature>
<evidence type="ECO:0000256" key="1">
    <source>
        <dbReference type="ARBA" id="ARBA00001973"/>
    </source>
</evidence>
<evidence type="ECO:0000313" key="19">
    <source>
        <dbReference type="Proteomes" id="UP000694865"/>
    </source>
</evidence>
<evidence type="ECO:0000256" key="8">
    <source>
        <dbReference type="ARBA" id="ARBA00023033"/>
    </source>
</evidence>
<evidence type="ECO:0000256" key="12">
    <source>
        <dbReference type="ARBA" id="ARBA00042251"/>
    </source>
</evidence>
<comment type="cofactor">
    <cofactor evidence="1">
        <name>Cu(2+)</name>
        <dbReference type="ChEBI" id="CHEBI:29036"/>
    </cofactor>
</comment>
<evidence type="ECO:0000256" key="4">
    <source>
        <dbReference type="ARBA" id="ARBA00022723"/>
    </source>
</evidence>
<evidence type="ECO:0000256" key="10">
    <source>
        <dbReference type="ARBA" id="ARBA00023180"/>
    </source>
</evidence>